<dbReference type="Pfam" id="PF05193">
    <property type="entry name" value="Peptidase_M16_C"/>
    <property type="match status" value="1"/>
</dbReference>
<dbReference type="Pfam" id="PF22516">
    <property type="entry name" value="PreP_C"/>
    <property type="match status" value="1"/>
</dbReference>
<gene>
    <name evidence="2" type="ORF">IAA97_06020</name>
</gene>
<dbReference type="EMBL" id="JADIMT010000069">
    <property type="protein sequence ID" value="MBO8436517.1"/>
    <property type="molecule type" value="Genomic_DNA"/>
</dbReference>
<sequence length="955" mass="106429">MHEFRVGDRIAGFVVRKISSLQDYRAEGILLEHERTCFPVFYVDSYDNEKFFSYTAYTPSENSKGIPHIIEHTVLSGSRKYPVKDPFMILVRNSCNTFLNALTGVDRTYFPGASTVEKDFRNLFSVYSDAVFSPLLREETFMQEGIRISSSGGLHFEGVVFSEMLGEMAEHEYVLSSASTKPLFGVSPYRFESGGDAREICKLTYEEYLAFYKKHYVPANLSLFLYGNMEIEPLLKLLDDEYLSKREAGAKVERIGLAERWSEPRSYEAVSSAEEGDAGASVMLSWLLGDNAKPGESTLLSLIVDILLGSPGCPLYKAIAESDLGKDLSTESGMSSSYRELVFSAGFSGSDPDDAKKIESFILSTLEEIARRGLDRKAIEAAIRRMEFSLKEIPGGIPQGMRLFFQAEKGLTFGIDPALFLAPSSIIGSIRSAWRDNPRFFEDWIMENLVSNPHRLLTVVRKDSEEGNVIEEAIAKVLEERKGEYSAEKELSFNRFQTTPDSQEAIAQIPRLARTDLPYSFDRISHTYVDGVVAAPMASGGIVYTDLVFDISDFSYRELDAANVLSRLYSMCNLPEMSYSDFSTELRFVSGGYAFYVESGSTSDGKEKVFFVCRLKSLPDLQWEGLNLFMKLLFEGVLDDEARIKAALVDISTDFASSIVQNGHTYASALAASALSPSLYIGERLSGVTCWYTISRMLNDSLKTIGSELIAVRDKMLCRERMMIHVTADSDLMENSISVAASFKSRFASGGGVGKAVHAVPQLSRFQARTLSSSVSFTALSGRAPGFADSLSSKERIFLSIISQTAIWSAIREKGGAYGAGAYLDNCERNFIFYSYRDPRLDETIRDFLDASSDAGITAERLEDAVIGVLARDLKPMAPAVRSLVDIRRMLYRISDSDRERIRKEILSLSIPDVEEGGRKLKDALDKNEWHVAFIGDRKALEASSYDWQTESLPQ</sequence>
<evidence type="ECO:0000313" key="3">
    <source>
        <dbReference type="Proteomes" id="UP000823615"/>
    </source>
</evidence>
<evidence type="ECO:0000259" key="1">
    <source>
        <dbReference type="SMART" id="SM01264"/>
    </source>
</evidence>
<accession>A0A9D9DZ30</accession>
<proteinExistence type="predicted"/>
<organism evidence="2 3">
    <name type="scientific">Candidatus Ornithospirochaeta stercoripullorum</name>
    <dbReference type="NCBI Taxonomy" id="2840899"/>
    <lineage>
        <taxon>Bacteria</taxon>
        <taxon>Pseudomonadati</taxon>
        <taxon>Spirochaetota</taxon>
        <taxon>Spirochaetia</taxon>
        <taxon>Spirochaetales</taxon>
        <taxon>Spirochaetaceae</taxon>
        <taxon>Spirochaetaceae incertae sedis</taxon>
        <taxon>Candidatus Ornithospirochaeta</taxon>
    </lineage>
</organism>
<dbReference type="InterPro" id="IPR055130">
    <property type="entry name" value="PreP_C"/>
</dbReference>
<dbReference type="InterPro" id="IPR013578">
    <property type="entry name" value="Peptidase_M16C_assoc"/>
</dbReference>
<dbReference type="InterPro" id="IPR007863">
    <property type="entry name" value="Peptidase_M16_C"/>
</dbReference>
<reference evidence="2" key="2">
    <citation type="journal article" date="2021" name="PeerJ">
        <title>Extensive microbial diversity within the chicken gut microbiome revealed by metagenomics and culture.</title>
        <authorList>
            <person name="Gilroy R."/>
            <person name="Ravi A."/>
            <person name="Getino M."/>
            <person name="Pursley I."/>
            <person name="Horton D.L."/>
            <person name="Alikhan N.F."/>
            <person name="Baker D."/>
            <person name="Gharbi K."/>
            <person name="Hall N."/>
            <person name="Watson M."/>
            <person name="Adriaenssens E.M."/>
            <person name="Foster-Nyarko E."/>
            <person name="Jarju S."/>
            <person name="Secka A."/>
            <person name="Antonio M."/>
            <person name="Oren A."/>
            <person name="Chaudhuri R.R."/>
            <person name="La Ragione R."/>
            <person name="Hildebrand F."/>
            <person name="Pallen M.J."/>
        </authorList>
    </citation>
    <scope>NUCLEOTIDE SEQUENCE</scope>
    <source>
        <strain evidence="2">7293</strain>
    </source>
</reference>
<dbReference type="AlphaFoldDB" id="A0A9D9DZ30"/>
<dbReference type="PANTHER" id="PTHR43016">
    <property type="entry name" value="PRESEQUENCE PROTEASE"/>
    <property type="match status" value="1"/>
</dbReference>
<dbReference type="Proteomes" id="UP000823615">
    <property type="component" value="Unassembled WGS sequence"/>
</dbReference>
<protein>
    <submittedName>
        <fullName evidence="2">Insulinase family protein</fullName>
    </submittedName>
</protein>
<dbReference type="SMART" id="SM01264">
    <property type="entry name" value="M16C_associated"/>
    <property type="match status" value="1"/>
</dbReference>
<dbReference type="Pfam" id="PF08367">
    <property type="entry name" value="M16C_assoc"/>
    <property type="match status" value="1"/>
</dbReference>
<dbReference type="InterPro" id="IPR011249">
    <property type="entry name" value="Metalloenz_LuxS/M16"/>
</dbReference>
<dbReference type="Gene3D" id="3.30.830.10">
    <property type="entry name" value="Metalloenzyme, LuxS/M16 peptidase-like"/>
    <property type="match status" value="4"/>
</dbReference>
<dbReference type="GO" id="GO:0046872">
    <property type="term" value="F:metal ion binding"/>
    <property type="evidence" value="ECO:0007669"/>
    <property type="project" value="InterPro"/>
</dbReference>
<dbReference type="PANTHER" id="PTHR43016:SF13">
    <property type="entry name" value="PRESEQUENCE PROTEASE, MITOCHONDRIAL"/>
    <property type="match status" value="1"/>
</dbReference>
<name>A0A9D9DZ30_9SPIO</name>
<dbReference type="GO" id="GO:0006508">
    <property type="term" value="P:proteolysis"/>
    <property type="evidence" value="ECO:0007669"/>
    <property type="project" value="InterPro"/>
</dbReference>
<dbReference type="SUPFAM" id="SSF63411">
    <property type="entry name" value="LuxS/MPP-like metallohydrolase"/>
    <property type="match status" value="4"/>
</dbReference>
<comment type="caution">
    <text evidence="2">The sequence shown here is derived from an EMBL/GenBank/DDBJ whole genome shotgun (WGS) entry which is preliminary data.</text>
</comment>
<reference evidence="2" key="1">
    <citation type="submission" date="2020-10" db="EMBL/GenBank/DDBJ databases">
        <authorList>
            <person name="Gilroy R."/>
        </authorList>
    </citation>
    <scope>NUCLEOTIDE SEQUENCE</scope>
    <source>
        <strain evidence="2">7293</strain>
    </source>
</reference>
<feature type="domain" description="Peptidase M16C associated" evidence="1">
    <location>
        <begin position="460"/>
        <end position="697"/>
    </location>
</feature>
<evidence type="ECO:0000313" key="2">
    <source>
        <dbReference type="EMBL" id="MBO8436517.1"/>
    </source>
</evidence>